<dbReference type="AlphaFoldDB" id="A0A5J6JEE6"/>
<dbReference type="RefSeq" id="WP_150529865.1">
    <property type="nucleotide sequence ID" value="NZ_BNBW01000016.1"/>
</dbReference>
<evidence type="ECO:0000313" key="4">
    <source>
        <dbReference type="Proteomes" id="UP000325563"/>
    </source>
</evidence>
<name>A0A5J6JEE6_STRVI</name>
<dbReference type="InterPro" id="IPR009339">
    <property type="entry name" value="DUF998"/>
</dbReference>
<feature type="signal peptide" evidence="2">
    <location>
        <begin position="1"/>
        <end position="23"/>
    </location>
</feature>
<keyword evidence="1" id="KW-1133">Transmembrane helix</keyword>
<proteinExistence type="predicted"/>
<sequence>MPRNVRLSLGAVILLLNAVQWVAAEAVSAAAWTAPPYSYAANYISDLGVPDCGALFQGRELCSPLHPLMNMSFALEGILFATGVVLLSCLATGRARRAFVALAVAHGVAMVLVGLFHGSVDGPDYTLFIHGGAAAVGILCANTVAILSGALRSLGAPPAYRAFGIAVGVLGLLSEAFVGASASTAGLFERGGVYSWLLWSAVTGTLLLAGHLRRRPATAESAPA</sequence>
<dbReference type="GeneID" id="95615402"/>
<evidence type="ECO:0000256" key="1">
    <source>
        <dbReference type="SAM" id="Phobius"/>
    </source>
</evidence>
<gene>
    <name evidence="3" type="ORF">CP980_33225</name>
</gene>
<keyword evidence="4" id="KW-1185">Reference proteome</keyword>
<keyword evidence="1" id="KW-0472">Membrane</keyword>
<feature type="chain" id="PRO_5039464976" evidence="2">
    <location>
        <begin position="24"/>
        <end position="224"/>
    </location>
</feature>
<protein>
    <submittedName>
        <fullName evidence="3">DUF998 domain-containing protein</fullName>
    </submittedName>
</protein>
<dbReference type="Proteomes" id="UP000325563">
    <property type="component" value="Chromosome"/>
</dbReference>
<keyword evidence="2" id="KW-0732">Signal</keyword>
<evidence type="ECO:0000256" key="2">
    <source>
        <dbReference type="SAM" id="SignalP"/>
    </source>
</evidence>
<keyword evidence="1" id="KW-0812">Transmembrane</keyword>
<feature type="transmembrane region" description="Helical" evidence="1">
    <location>
        <begin position="98"/>
        <end position="116"/>
    </location>
</feature>
<reference evidence="3 4" key="1">
    <citation type="submission" date="2017-09" db="EMBL/GenBank/DDBJ databases">
        <authorList>
            <person name="Lee N."/>
            <person name="Cho B.-K."/>
        </authorList>
    </citation>
    <scope>NUCLEOTIDE SEQUENCE [LARGE SCALE GENOMIC DNA]</scope>
    <source>
        <strain evidence="3 4">ATCC 27476</strain>
    </source>
</reference>
<accession>A0A5J6JEE6</accession>
<feature type="transmembrane region" description="Helical" evidence="1">
    <location>
        <begin position="193"/>
        <end position="212"/>
    </location>
</feature>
<organism evidence="3 4">
    <name type="scientific">Streptomyces vinaceus</name>
    <dbReference type="NCBI Taxonomy" id="1960"/>
    <lineage>
        <taxon>Bacteria</taxon>
        <taxon>Bacillati</taxon>
        <taxon>Actinomycetota</taxon>
        <taxon>Actinomycetes</taxon>
        <taxon>Kitasatosporales</taxon>
        <taxon>Streptomycetaceae</taxon>
        <taxon>Streptomyces</taxon>
    </lineage>
</organism>
<feature type="transmembrane region" description="Helical" evidence="1">
    <location>
        <begin position="128"/>
        <end position="151"/>
    </location>
</feature>
<dbReference type="KEGG" id="svn:CP980_33225"/>
<feature type="transmembrane region" description="Helical" evidence="1">
    <location>
        <begin position="73"/>
        <end position="91"/>
    </location>
</feature>
<feature type="transmembrane region" description="Helical" evidence="1">
    <location>
        <begin position="163"/>
        <end position="187"/>
    </location>
</feature>
<evidence type="ECO:0000313" key="3">
    <source>
        <dbReference type="EMBL" id="QEV49289.1"/>
    </source>
</evidence>
<dbReference type="Pfam" id="PF06197">
    <property type="entry name" value="DUF998"/>
    <property type="match status" value="1"/>
</dbReference>
<dbReference type="EMBL" id="CP023692">
    <property type="protein sequence ID" value="QEV49289.1"/>
    <property type="molecule type" value="Genomic_DNA"/>
</dbReference>